<dbReference type="FunFam" id="1.20.58.60:FF:000001">
    <property type="entry name" value="Microtubule-actin cross-linking factor 1"/>
    <property type="match status" value="4"/>
</dbReference>
<evidence type="ECO:0000256" key="1">
    <source>
        <dbReference type="ARBA" id="ARBA00004245"/>
    </source>
</evidence>
<dbReference type="SMART" id="SM00250">
    <property type="entry name" value="PLEC"/>
    <property type="match status" value="16"/>
</dbReference>
<evidence type="ECO:0000256" key="3">
    <source>
        <dbReference type="ARBA" id="ARBA00022553"/>
    </source>
</evidence>
<dbReference type="Gene3D" id="3.90.1290.10">
    <property type="entry name" value="Plakin repeat"/>
    <property type="match status" value="11"/>
</dbReference>
<dbReference type="InterPro" id="IPR003108">
    <property type="entry name" value="GAR_dom"/>
</dbReference>
<evidence type="ECO:0000313" key="12">
    <source>
        <dbReference type="Proteomes" id="UP001208570"/>
    </source>
</evidence>
<reference evidence="11" key="1">
    <citation type="journal article" date="2023" name="Mol. Biol. Evol.">
        <title>Third-Generation Sequencing Reveals the Adaptive Role of the Epigenome in Three Deep-Sea Polychaetes.</title>
        <authorList>
            <person name="Perez M."/>
            <person name="Aroh O."/>
            <person name="Sun Y."/>
            <person name="Lan Y."/>
            <person name="Juniper S.K."/>
            <person name="Young C.R."/>
            <person name="Angers B."/>
            <person name="Qian P.Y."/>
        </authorList>
    </citation>
    <scope>NUCLEOTIDE SEQUENCE</scope>
    <source>
        <strain evidence="11">P08H-3</strain>
    </source>
</reference>
<dbReference type="PANTHER" id="PTHR23169:SF23">
    <property type="entry name" value="SHORT STOP, ISOFORM H"/>
    <property type="match status" value="1"/>
</dbReference>
<feature type="region of interest" description="Disordered" evidence="8">
    <location>
        <begin position="4685"/>
        <end position="4729"/>
    </location>
</feature>
<proteinExistence type="predicted"/>
<dbReference type="GO" id="GO:0005882">
    <property type="term" value="C:intermediate filament"/>
    <property type="evidence" value="ECO:0007669"/>
    <property type="project" value="TreeGrafter"/>
</dbReference>
<feature type="coiled-coil region" evidence="7">
    <location>
        <begin position="2918"/>
        <end position="2945"/>
    </location>
</feature>
<dbReference type="PROSITE" id="PS00018">
    <property type="entry name" value="EF_HAND_1"/>
    <property type="match status" value="2"/>
</dbReference>
<evidence type="ECO:0000256" key="2">
    <source>
        <dbReference type="ARBA" id="ARBA00022490"/>
    </source>
</evidence>
<dbReference type="GO" id="GO:0005509">
    <property type="term" value="F:calcium ion binding"/>
    <property type="evidence" value="ECO:0007669"/>
    <property type="project" value="InterPro"/>
</dbReference>
<dbReference type="InterPro" id="IPR011992">
    <property type="entry name" value="EF-hand-dom_pair"/>
</dbReference>
<comment type="caution">
    <text evidence="11">The sequence shown here is derived from an EMBL/GenBank/DDBJ whole genome shotgun (WGS) entry which is preliminary data.</text>
</comment>
<dbReference type="GO" id="GO:0008017">
    <property type="term" value="F:microtubule binding"/>
    <property type="evidence" value="ECO:0007669"/>
    <property type="project" value="InterPro"/>
</dbReference>
<evidence type="ECO:0000259" key="9">
    <source>
        <dbReference type="PROSITE" id="PS50222"/>
    </source>
</evidence>
<keyword evidence="6" id="KW-0206">Cytoskeleton</keyword>
<dbReference type="InterPro" id="IPR018159">
    <property type="entry name" value="Spectrin/alpha-actinin"/>
</dbReference>
<dbReference type="Gene3D" id="1.20.58.60">
    <property type="match status" value="27"/>
</dbReference>
<keyword evidence="4" id="KW-0677">Repeat</keyword>
<dbReference type="SUPFAM" id="SSF75399">
    <property type="entry name" value="Plakin repeat"/>
    <property type="match status" value="12"/>
</dbReference>
<dbReference type="InterPro" id="IPR036534">
    <property type="entry name" value="GAR_dom_sf"/>
</dbReference>
<dbReference type="GO" id="GO:0005886">
    <property type="term" value="C:plasma membrane"/>
    <property type="evidence" value="ECO:0007669"/>
    <property type="project" value="UniProtKB-SubCell"/>
</dbReference>
<dbReference type="GO" id="GO:0042060">
    <property type="term" value="P:wound healing"/>
    <property type="evidence" value="ECO:0007669"/>
    <property type="project" value="TreeGrafter"/>
</dbReference>
<dbReference type="Proteomes" id="UP001208570">
    <property type="component" value="Unassembled WGS sequence"/>
</dbReference>
<feature type="compositionally biased region" description="Low complexity" evidence="8">
    <location>
        <begin position="1254"/>
        <end position="1265"/>
    </location>
</feature>
<evidence type="ECO:0000256" key="7">
    <source>
        <dbReference type="SAM" id="Coils"/>
    </source>
</evidence>
<dbReference type="InterPro" id="IPR035915">
    <property type="entry name" value="Plakin_repeat_sf"/>
</dbReference>
<dbReference type="SMART" id="SM00054">
    <property type="entry name" value="EFh"/>
    <property type="match status" value="2"/>
</dbReference>
<comment type="subcellular location">
    <subcellularLocation>
        <location evidence="1">Cytoplasm</location>
        <location evidence="1">Cytoskeleton</location>
    </subcellularLocation>
</comment>
<feature type="region of interest" description="Disordered" evidence="8">
    <location>
        <begin position="1"/>
        <end position="47"/>
    </location>
</feature>
<evidence type="ECO:0000259" key="10">
    <source>
        <dbReference type="PROSITE" id="PS51460"/>
    </source>
</evidence>
<feature type="coiled-coil region" evidence="7">
    <location>
        <begin position="2285"/>
        <end position="2326"/>
    </location>
</feature>
<dbReference type="Gene3D" id="3.30.920.20">
    <property type="entry name" value="Gas2-like domain"/>
    <property type="match status" value="1"/>
</dbReference>
<evidence type="ECO:0000256" key="8">
    <source>
        <dbReference type="SAM" id="MobiDB-lite"/>
    </source>
</evidence>
<feature type="compositionally biased region" description="Basic and acidic residues" evidence="8">
    <location>
        <begin position="35"/>
        <end position="47"/>
    </location>
</feature>
<keyword evidence="5" id="KW-0106">Calcium</keyword>
<evidence type="ECO:0000256" key="6">
    <source>
        <dbReference type="ARBA" id="ARBA00023212"/>
    </source>
</evidence>
<feature type="region of interest" description="Disordered" evidence="8">
    <location>
        <begin position="5117"/>
        <end position="5182"/>
    </location>
</feature>
<dbReference type="Pfam" id="PF02187">
    <property type="entry name" value="GAS2"/>
    <property type="match status" value="1"/>
</dbReference>
<feature type="coiled-coil region" evidence="7">
    <location>
        <begin position="4010"/>
        <end position="4056"/>
    </location>
</feature>
<dbReference type="SMART" id="SM00150">
    <property type="entry name" value="SPEC"/>
    <property type="match status" value="29"/>
</dbReference>
<feature type="compositionally biased region" description="Low complexity" evidence="8">
    <location>
        <begin position="5119"/>
        <end position="5152"/>
    </location>
</feature>
<dbReference type="GO" id="GO:0005737">
    <property type="term" value="C:cytoplasm"/>
    <property type="evidence" value="ECO:0007669"/>
    <property type="project" value="TreeGrafter"/>
</dbReference>
<dbReference type="Pfam" id="PF00435">
    <property type="entry name" value="Spectrin"/>
    <property type="match status" value="18"/>
</dbReference>
<dbReference type="SUPFAM" id="SSF143575">
    <property type="entry name" value="GAS2 domain-like"/>
    <property type="match status" value="1"/>
</dbReference>
<organism evidence="11 12">
    <name type="scientific">Paralvinella palmiformis</name>
    <dbReference type="NCBI Taxonomy" id="53620"/>
    <lineage>
        <taxon>Eukaryota</taxon>
        <taxon>Metazoa</taxon>
        <taxon>Spiralia</taxon>
        <taxon>Lophotrochozoa</taxon>
        <taxon>Annelida</taxon>
        <taxon>Polychaeta</taxon>
        <taxon>Sedentaria</taxon>
        <taxon>Canalipalpata</taxon>
        <taxon>Terebellida</taxon>
        <taxon>Terebelliformia</taxon>
        <taxon>Alvinellidae</taxon>
        <taxon>Paralvinella</taxon>
    </lineage>
</organism>
<evidence type="ECO:0000256" key="4">
    <source>
        <dbReference type="ARBA" id="ARBA00022737"/>
    </source>
</evidence>
<protein>
    <recommendedName>
        <fullName evidence="13">Dystonin</fullName>
    </recommendedName>
</protein>
<feature type="domain" description="GAR" evidence="10">
    <location>
        <begin position="4860"/>
        <end position="4932"/>
    </location>
</feature>
<dbReference type="EMBL" id="JAODUP010000068">
    <property type="protein sequence ID" value="KAK2164153.1"/>
    <property type="molecule type" value="Genomic_DNA"/>
</dbReference>
<feature type="region of interest" description="Disordered" evidence="8">
    <location>
        <begin position="5019"/>
        <end position="5102"/>
    </location>
</feature>
<keyword evidence="12" id="KW-1185">Reference proteome</keyword>
<dbReference type="PANTHER" id="PTHR23169">
    <property type="entry name" value="ENVOPLAKIN"/>
    <property type="match status" value="1"/>
</dbReference>
<dbReference type="SUPFAM" id="SSF46966">
    <property type="entry name" value="Spectrin repeat"/>
    <property type="match status" value="20"/>
</dbReference>
<sequence length="5182" mass="580367">MERVVCDAGVSKEGPHESSRARRDGTEVAGIQHLSAEETAREGEKPLSIDEAESRGLFNKQSGQVTDPVTGTTMSLEAAISAGVIEGESIRVKVPGSRDLVSLKEAIERGIVDGESGMILDEKSGKSVSIVDAEKKGLLQTMKPKVEMNKLSMGEAMRSGLLNPETGSVIDPVSGKELTVEAAVSSGLLDGNASQITDPATGRSVSLSEAIRSGVVDGQTGQIIDKRTGHSISLSAAMTEETAREGEKPLSIDEAESRGLFNKQSGQVTDPVTGTTMSLEAAISAGVIEGESIRVKVPGSRDLVSLKEAIERGIVDGESGMILDEKSGKSVSIVDAEKKGLLQTMKPKVEMNKLSMGEAMRSGLLNPETGSVIDPVSGKELTVEAAVSSGLLDGNASQITDPATGRSLSLSEAIRSGVVDGQTGQIIDKRTGHSISLSAAMTEETAREGEKPLSIDEAESRGLFNKQSGQVTDPVTGTTMSFDAAISAGVIEGESIRVKVPGSRDLVSLKEAIERGIVDGESGMILDEKSGKSVSIVDAEKKGLLQTMKPKVEMNKLSMGEAMRSGLLNPETGSVIDPVSGKELTVEAAVSSGLLDGNASQITDPATGRSLSLSEAIRSGVVDGQTGQIIDKRTGHSISLSEAMTEETAREGEKPLSIDEAESRGLFNKQSGQVTDPVTGTTMSFDAAISAGVIEGESIRVKVPGSRDLVSLKEAIERGIVDGESGMILDEKSGKSVSIVDAEKKGLLQTMKPKVEMNKLSMGEAMRSGLLNPETGSVIDPVSGKELTVEAAVSSGLLDGNASQITDPATGRSVSLSEAIRSGVVDGQTGQIIDKRTGHSISLSEAMTEELARENRDGGKLKKINGHRILFSESTLTVNEVPLFDVDMSVGVTPELLTSTEQDKDRSKVMLPSSGMTLCEALNSGLLDVKKGLLKDKDSGQLITLKEACQQGQIDTCRSLIYDPVADEAVSLNTALDRKIIDLNSIQMMGSDGNMVDMSSVINKEFTLDAPKSLQEAVEQGLFDPDEGLFRDPFTKRKKTVREAMSSGLIDPDQMLIINPSDGSVCTLKEAVNAGMVDPDAGIVNDDATGQSLTFRDILERPVEWLNTNRQPHTIHDSHLQSQYKKTRSKIPILKQKGTLSKEEMTDAGKKPLYDNKSGCFINPASQEQCSLAEALDAFVDPKLSVLKNPETSEIRTIQEAIDSGLLDVKRGILHDSSGREMTLQEALALGWLMGWVACEVTGGDRFEKQSNVSPSSITLSSDSLEGSDDDELIDHDHRSASEEKNPPKPQNLSLVEALDHKVLDPCTGKLCDELTLSEAITACVLDGSRLEIVDKANNRRLTLKEAVRKGLVNGISGKVKNTDTGAWLTIDVARDEGVIIFPKGRSLAKWAKTKAVGRDVPGEGEAENSDQGVSETFRRRMGTENLGDSAAGLDHPKQDVNLVARSELAKENVEDQIRNMTRQLRNEHNWLNGIEKSLCSQQTLSEDPDELLEQIKLSKNLLADVDSHQKPILSLACKAQNMAEHLQDHPSKEQAAKLLNLATEIRTEYEKTQKESQDRLHLMNSSKEKLSEFNSELDKFENWLNDAESALRVTQRSVGDLKTLEKLHNKHKSFCEDVTEHKGDLRFLNMAAQRFMDEAKKFQNGAIAFQYEKEKQKSKGKPKRPTSRILPEFDMTRDKLKAATERYDNLHANCNQMLGKLQQAKEQHRDYKDSLQKMLTWLGDAEHQMEQIKAVEVSGAPGEIQSELDTVKAFNMESISYGKNLDELKRISKGIGDKMRDLGADEESLGDISSSVEEVGGRLKTILTTSTSKSNELQTALVESQGIYEGLDSLLKWVKDAETALNKMKPISLSQDSLDNQIQELHMLQSDIESHTPSVDKVNKAAKDLIKSGSDPNKLRDINKKLSSLNEGFKKVAAQCTERGQDIDGVSEKLAQFNEAVQNFEEWVAPALDTLQSSDTSQLETPAFKDKIKEIDEESRQKTDELEKINKLGKALVQNPKTADVGAVKGKVAQCGKTWQEFEQLLRDREREAEYREKQASQYELLRDEVLQWLNEIDNIVDNLQPVAIDVEVVEKQIEELKPLLKSHEEYGPTVDDVNTLGETYDALQRGDGAVTSPIRRKTQRWFGRFSPSKLSPTRTMASPTALVSPLSSESSGVSSKRSSLDNLINFEVDMSVIQQQLFDINQRYDLLGTKLADRHSELSNTIQNVKQYLEDVQDIMVWLDEKEAVANIQHLPVKEEEARHKLKEFKEFHQELLKKEGIIASVKTKAKDLIRHRDHVPGLKEVKRQHRELELRWAELKTMSEEQKQNLEELVEELKNFSESYDSLSTWLAQKEKMVSVLGPMATEPAMVNTQLQQVELLQEEMSSQQALHDGFIQSGLSILDHCSPTPVEEAEINRKIEEVNKAWDKLHHRLYEREAALKDIQALTTVFYDDFQSLTKWLAETSDTLDGMSPVGHQPELIAEQKEQAQALQNELNDHEKMLEELQRVCSQMCDKVKESSSKFDLKNKLSSVDRHVKDVRKKLGERQNALESAAQEGMKFHTSVAEMLQWLSDTEGKVNTLEPVSGDHDILVQQNREYEVIGHFGLMIILSWHYKMKISNKEPTLRLLLEKGQRILDKASPMSDISDLSEKMESVRSEWVQMKDKLTDHSRKLKDATTHAEKFNGELDTMKMWLMLNEEKLAEVGPLILDKDEIVKQLKYVQALESELLKKNQDHDTLNTEGNALVASSSRDQHIIRDELQSVNQRWQELNKGVADRLQALEDAQLKLAEVEDAYGDLDIAMKDLEEKVTNEQTSGTVKDLDSLRELQDEMDNLQPQVEFIQELVENLTVNQLHPEPPEDLIQNLSKMKDRLTEVKETVSDLTGQIEAHTERVSQFQNLVDEVTNDMSQLGEAFEEIGPVARDLDTVHSQLEGIHALKDQLEQQQSALNHLESDINELLDNSVITEDDTLVSQVSGLRGQHHALEDVMRKHEDDLEITVSSLEDFTQNLRQVESDLEQVIDIFSDQRPVSHDIDIIKEQQEEFKQIQKQHVEPLMKDVERVKDMGQELVQSSGPGVNTNLLEEDLERLTDRWTTLNQKPFISLKRLEREQKLNTALLQSGKFKDALESLLDRLGEAEELMANQKPLSVEYKVAKAQAQEQKFLQVMLDDRSSNVESVKAMGTELAAQAGETEKEQIEEQLADLTDRWESLTQTANARQQKLDTMITVSKAFHDVLEPFLEWLDSTEKKAANLDTISSDPDKIEKQLDEYRNLKRNVSMKKPDIDDLIVKGQELMKYCSEEDVQTIQEKVDKLKDRYTDMNISSSEQVSKLEEALPLAEKFSKAQKQLQHWLQKVEPELRGPEPTGTEAEKCVEKLQDLLEEGKPILAEVNDYGQQLAGYSPEESLSDVITKHNKQYNSVADQVKRVADKVNLQRHKSMEMLNEIDDLQEWFHDAEHNLMDAEPPRVNPEKLRKQLKEHKVLHDDITNQKGKIRDLVSAANRLRRESSMEEDPVITDKLKELKQNADSVCKLSTDRLSVLEQVLPLAIHFHDAHADLEKWLDDIDEQVVEQQQTQAINVEQIKEQQDVIKYLKQEVSDHKPMLDRLNKTGLALLKLVGGKDNSVLQDLLDADNNKFDVIKNSIREKSNTLDDAFQQSSEFTDKLEGMLETLTTTAEQVENAEPISAHPDKLHDQIADNKAIIEDMEKKLASLEGVREMAEDLIAQHGVEEGDAQELKENVDGMCDLYEKIRDGTAERNQALEHALGVAEKFWDDLNVLTTTLKDLENNLASQEPPALNPNDIREQQDVLGAMFDDLDSVQANVDQVHETGEELVDLIGEPDKPEVEKTVEDVDNTWTKLNDDWAERQNQLDDALRRAVNFQNELMKIFEWLQLMEKKISNLGPIPAETDSVRKQMEELKVFKEQVHPRQLDIQVLNQQARDLTKDSPTEQTSPIKEDLARVNNKWDNLLDNMAERKTQLQSALLNLGQFQMALDEILSWLDHTRQSLDEAEPVYGEPHAVELELAKLRILQNDINAHQVNIDSLNDAGKEVILSESGAQARNTRTKLENLNRNWNDLLYDARDRQHELEKSLKEAKTFHDELQDVLGRLTELDGQLITAQPVGGLPETAKDQLAKFMEIQRELDVFEPRVTALLISGEALIRKSPDDAGQSLQKALNNLQTRWKNIRARSADRCNKLEDALKQAEGFHDSLNRFIAWLTQTEKTLNTLKKVSYVLDNVKEQIEDHKILQKDITGHRELMLDLDKKGTHLKYFSQKQDVILIKNLLLDTQHRWEKVVSRSAQRTRQLDHGYKEAKQFAENWRDLMEWLGENEEILDRDKTIGNEPDKIKLQIHKHKEFQRLLGTKQPAYDAVNRTGKRLKDKCPKMDVPILHDMLSQLKNRWNAICGKSVERQRQLEEALLFSGQCRDAMQALLDWLYKVEPQLAEDQPVHGDRETVISLIEEHKAFQKELNKRSSNVNTVCKAAKELMNKSGEDTAHLQSQLIELTTKWDKVCKLSNHKDDRLEQSYKQAEEFHNKAHSVLQWLTDAEQNLRYQGSMPDDEGVLTGQLDDHKTFQEQLTEQAVHLQEALSVGRDILKVAHPDAVTTLKHWLTILQARWDEVTSWAQQREQKLKDALSGLRATSAMLDELMAWLTGAEASLIAQDQQPVPDNIPIIEQLLCDHQTFEQDIQGRQADVDKLTKTGKRQPSELPHSGGVSRYSQRLTPKRRLGMKGKEGHKTPEPEFKNPRVGALFHKWRHVWLMAMERRRKLQDGLDKLNELERMKHFDFDDWRNRYMKWMNHNKSRIMDFFRKQDRDHDGRITRREFIDGILGSKFPTSKLEMEAVADIFDRDRDGYINYQEFVAALRPDRDQGKPVSEARRIQDEVKRQASKCTCTKQFRIHKIGEGKYRFGESQKLRLVRILRSTVMVRVGGGWVALDEFLVKNDPCRAKGRTNIELREQFILAEGVSQSMAHFKSKNLGVASPGSSQTGSVSSGTTWSGYSSSTASGPVTKVISDQMTSVGQVISDQMTSVSQIREKSQYAHPWRQTPRSRISPDTEVKQLMTPSRTGIGARPKAPRRDILSPAGSTASRNSSRPSSRTSSRASLGSDVSEDNDTEVYTTMKTETKTLAGRPITTVTYQTHQTRTVNVPVASSGSRTPSRSGSATPSRIPAPSSTLTPKRRLSTGGGSSRTSPIPRK</sequence>
<feature type="coiled-coil region" evidence="7">
    <location>
        <begin position="1688"/>
        <end position="1715"/>
    </location>
</feature>
<keyword evidence="2" id="KW-0963">Cytoplasm</keyword>
<dbReference type="PROSITE" id="PS50222">
    <property type="entry name" value="EF_HAND_2"/>
    <property type="match status" value="2"/>
</dbReference>
<dbReference type="CDD" id="cd00051">
    <property type="entry name" value="EFh"/>
    <property type="match status" value="1"/>
</dbReference>
<accession>A0AAD9ND36</accession>
<evidence type="ECO:0008006" key="13">
    <source>
        <dbReference type="Google" id="ProtNLM"/>
    </source>
</evidence>
<feature type="region of interest" description="Disordered" evidence="8">
    <location>
        <begin position="1248"/>
        <end position="1273"/>
    </location>
</feature>
<dbReference type="GO" id="GO:0045104">
    <property type="term" value="P:intermediate filament cytoskeleton organization"/>
    <property type="evidence" value="ECO:0007669"/>
    <property type="project" value="InterPro"/>
</dbReference>
<feature type="coiled-coil region" evidence="7">
    <location>
        <begin position="3644"/>
        <end position="3705"/>
    </location>
</feature>
<dbReference type="SMART" id="SM00243">
    <property type="entry name" value="GAS2"/>
    <property type="match status" value="1"/>
</dbReference>
<dbReference type="Pfam" id="PF13499">
    <property type="entry name" value="EF-hand_7"/>
    <property type="match status" value="1"/>
</dbReference>
<feature type="compositionally biased region" description="Basic and acidic residues" evidence="8">
    <location>
        <begin position="4715"/>
        <end position="4729"/>
    </location>
</feature>
<keyword evidence="3" id="KW-0597">Phosphoprotein</keyword>
<feature type="coiled-coil region" evidence="7">
    <location>
        <begin position="2465"/>
        <end position="2540"/>
    </location>
</feature>
<dbReference type="InterPro" id="IPR043197">
    <property type="entry name" value="Plakin"/>
</dbReference>
<feature type="coiled-coil region" evidence="7">
    <location>
        <begin position="2705"/>
        <end position="2890"/>
    </location>
</feature>
<dbReference type="InterPro" id="IPR018247">
    <property type="entry name" value="EF_Hand_1_Ca_BS"/>
</dbReference>
<dbReference type="InterPro" id="IPR002048">
    <property type="entry name" value="EF_hand_dom"/>
</dbReference>
<dbReference type="SUPFAM" id="SSF47473">
    <property type="entry name" value="EF-hand"/>
    <property type="match status" value="1"/>
</dbReference>
<feature type="compositionally biased region" description="Basic and acidic residues" evidence="8">
    <location>
        <begin position="13"/>
        <end position="26"/>
    </location>
</feature>
<feature type="domain" description="EF-hand" evidence="9">
    <location>
        <begin position="4784"/>
        <end position="4819"/>
    </location>
</feature>
<feature type="region of interest" description="Disordered" evidence="8">
    <location>
        <begin position="4964"/>
        <end position="4991"/>
    </location>
</feature>
<dbReference type="CDD" id="cd00176">
    <property type="entry name" value="SPEC"/>
    <property type="match status" value="17"/>
</dbReference>
<dbReference type="Gene3D" id="1.10.238.10">
    <property type="entry name" value="EF-hand"/>
    <property type="match status" value="1"/>
</dbReference>
<dbReference type="InterPro" id="IPR001101">
    <property type="entry name" value="Plectin_repeat"/>
</dbReference>
<dbReference type="PROSITE" id="PS51460">
    <property type="entry name" value="GAR"/>
    <property type="match status" value="1"/>
</dbReference>
<feature type="domain" description="EF-hand" evidence="9">
    <location>
        <begin position="4820"/>
        <end position="4855"/>
    </location>
</feature>
<dbReference type="FunFam" id="3.30.920.20:FF:000001">
    <property type="entry name" value="Microtubule-actin cross-linking factor 1"/>
    <property type="match status" value="1"/>
</dbReference>
<dbReference type="InterPro" id="IPR002017">
    <property type="entry name" value="Spectrin_repeat"/>
</dbReference>
<keyword evidence="7" id="KW-0175">Coiled coil</keyword>
<dbReference type="Pfam" id="PF00681">
    <property type="entry name" value="Plectin"/>
    <property type="match status" value="4"/>
</dbReference>
<gene>
    <name evidence="11" type="ORF">LSH36_68g10067</name>
</gene>
<evidence type="ECO:0000313" key="11">
    <source>
        <dbReference type="EMBL" id="KAK2164153.1"/>
    </source>
</evidence>
<name>A0AAD9ND36_9ANNE</name>
<dbReference type="GO" id="GO:0005198">
    <property type="term" value="F:structural molecule activity"/>
    <property type="evidence" value="ECO:0007669"/>
    <property type="project" value="TreeGrafter"/>
</dbReference>
<feature type="compositionally biased region" description="Low complexity" evidence="8">
    <location>
        <begin position="5071"/>
        <end position="5089"/>
    </location>
</feature>
<feature type="coiled-coil region" evidence="7">
    <location>
        <begin position="3170"/>
        <end position="3197"/>
    </location>
</feature>
<evidence type="ECO:0000256" key="5">
    <source>
        <dbReference type="ARBA" id="ARBA00022837"/>
    </source>
</evidence>
<feature type="compositionally biased region" description="Low complexity" evidence="8">
    <location>
        <begin position="4967"/>
        <end position="4991"/>
    </location>
</feature>